<feature type="domain" description="FAD-dependent urate hydroxylase HpyO/Asp monooxygenase CreE-like FAD/NAD(P)-binding" evidence="1">
    <location>
        <begin position="5"/>
        <end position="155"/>
    </location>
</feature>
<evidence type="ECO:0000259" key="1">
    <source>
        <dbReference type="Pfam" id="PF13454"/>
    </source>
</evidence>
<dbReference type="Proteomes" id="UP000711178">
    <property type="component" value="Unassembled WGS sequence"/>
</dbReference>
<dbReference type="InterPro" id="IPR052189">
    <property type="entry name" value="L-asp_N-monooxygenase_NS-form"/>
</dbReference>
<gene>
    <name evidence="2" type="ORF">KIF53_02865</name>
</gene>
<evidence type="ECO:0000313" key="2">
    <source>
        <dbReference type="EMBL" id="MBW8286573.1"/>
    </source>
</evidence>
<organism evidence="2 3">
    <name type="scientific">Chromobacterium subtsugae</name>
    <dbReference type="NCBI Taxonomy" id="251747"/>
    <lineage>
        <taxon>Bacteria</taxon>
        <taxon>Pseudomonadati</taxon>
        <taxon>Pseudomonadota</taxon>
        <taxon>Betaproteobacteria</taxon>
        <taxon>Neisseriales</taxon>
        <taxon>Chromobacteriaceae</taxon>
        <taxon>Chromobacterium</taxon>
    </lineage>
</organism>
<reference evidence="2 3" key="1">
    <citation type="submission" date="2021-05" db="EMBL/GenBank/DDBJ databases">
        <title>Draft Whole Genome Sequencing Of Biosensor Chromobacterium violaceum Strain CV026 Reveals A Regulatory RNA In Chromobacterium violaceum Phenotype Regulatory Network.</title>
        <authorList>
            <person name="Hong K.W."/>
            <person name="Chan K.G."/>
            <person name="Chang C.-Y."/>
        </authorList>
    </citation>
    <scope>NUCLEOTIDE SEQUENCE [LARGE SCALE GENOMIC DNA]</scope>
    <source>
        <strain evidence="2 3">ATCC 31532</strain>
    </source>
</reference>
<dbReference type="PANTHER" id="PTHR40254">
    <property type="entry name" value="BLR0577 PROTEIN"/>
    <property type="match status" value="1"/>
</dbReference>
<sequence length="477" mass="51947">MKTIAIIGAGFCGATLAARLLRQPPATPLRVVLINRSGPMARGVAYGSRTATQVLNVPVGRMDALSERGDGFYRYVRQRIADAAPGSFVARSLYGDYLEQLLRDAERDAPAGASLRTVVGGVAALRPRADGEGARLTLDDGSVLDADRVVLCVGNYAPLDPPIAAAQRGFYASRRYIRDPWAPGALARVAPERPVLVIGSGLTMLDILLELRERGHRAPIHAISRRGLAPQAHRALDNPPHYDESLLHAMLSEPTARNYLSLVRGAAARHARGGGDWRDIVGGLRARTPELWQALPLSERRRFLQRLRPFWEVHRHRCAPQLGERLRAELASGSLRLLAGRAIAYRETDDGVEATLQPRGGGEALRLQVGAVINCTGPRGDVRRLDEPLLDSLQADGLLVPDALGLGFELDERYALRDSAGVASRWLHYVGPFLKGRYWEATAVPELRVHVARLAEALSLDCGDETRLRQPAQPASA</sequence>
<dbReference type="Pfam" id="PF13454">
    <property type="entry name" value="NAD_binding_9"/>
    <property type="match status" value="1"/>
</dbReference>
<dbReference type="EMBL" id="JAHDTB010000001">
    <property type="protein sequence ID" value="MBW8286573.1"/>
    <property type="molecule type" value="Genomic_DNA"/>
</dbReference>
<protein>
    <submittedName>
        <fullName evidence="2">FAD/NAD(P)-binding protein</fullName>
    </submittedName>
</protein>
<dbReference type="Gene3D" id="3.50.50.60">
    <property type="entry name" value="FAD/NAD(P)-binding domain"/>
    <property type="match status" value="1"/>
</dbReference>
<comment type="caution">
    <text evidence="2">The sequence shown here is derived from an EMBL/GenBank/DDBJ whole genome shotgun (WGS) entry which is preliminary data.</text>
</comment>
<dbReference type="PANTHER" id="PTHR40254:SF1">
    <property type="entry name" value="BLR0577 PROTEIN"/>
    <property type="match status" value="1"/>
</dbReference>
<dbReference type="InterPro" id="IPR036188">
    <property type="entry name" value="FAD/NAD-bd_sf"/>
</dbReference>
<accession>A0ABS7FB90</accession>
<dbReference type="InterPro" id="IPR038732">
    <property type="entry name" value="HpyO/CreE_NAD-binding"/>
</dbReference>
<evidence type="ECO:0000313" key="3">
    <source>
        <dbReference type="Proteomes" id="UP000711178"/>
    </source>
</evidence>
<keyword evidence="3" id="KW-1185">Reference proteome</keyword>
<name>A0ABS7FB90_9NEIS</name>
<proteinExistence type="predicted"/>
<dbReference type="SUPFAM" id="SSF51905">
    <property type="entry name" value="FAD/NAD(P)-binding domain"/>
    <property type="match status" value="2"/>
</dbReference>